<evidence type="ECO:0000313" key="1">
    <source>
        <dbReference type="EMBL" id="MEK8089105.1"/>
    </source>
</evidence>
<organism evidence="1 2">
    <name type="scientific">Thermithiobacillus plumbiphilus</name>
    <dbReference type="NCBI Taxonomy" id="1729899"/>
    <lineage>
        <taxon>Bacteria</taxon>
        <taxon>Pseudomonadati</taxon>
        <taxon>Pseudomonadota</taxon>
        <taxon>Acidithiobacillia</taxon>
        <taxon>Acidithiobacillales</taxon>
        <taxon>Thermithiobacillaceae</taxon>
        <taxon>Thermithiobacillus</taxon>
    </lineage>
</organism>
<keyword evidence="2" id="KW-1185">Reference proteome</keyword>
<proteinExistence type="predicted"/>
<evidence type="ECO:0000313" key="2">
    <source>
        <dbReference type="Proteomes" id="UP001446205"/>
    </source>
</evidence>
<sequence length="253" mass="28650">MDRISAFAYTQARLQARQGMRPDTDTWRRLSATHDLAALLREARETTLRPWVLALEAGFTVHQLEAALRQAFRRHVAMTASWQPRDWRPAVCWVQHLPLLPALQHLLSGNNAYPWMADDPALKPYAQTEPGARLMQLQQSGLAPLANAWRADIPLLAGWRQHWRRLWPPAPKALGARLDALADAIENHLAAMADKADADGWHLRETMEAQLSLAFHHHIQQPMAVFLHLALVALDLERLRAALVERALFPATE</sequence>
<protein>
    <submittedName>
        <fullName evidence="1">Uncharacterized protein</fullName>
    </submittedName>
</protein>
<dbReference type="RefSeq" id="WP_341370171.1">
    <property type="nucleotide sequence ID" value="NZ_JBBPCO010000003.1"/>
</dbReference>
<gene>
    <name evidence="1" type="ORF">WOB96_04940</name>
</gene>
<accession>A0ABU9D6D2</accession>
<reference evidence="1 2" key="1">
    <citation type="submission" date="2024-04" db="EMBL/GenBank/DDBJ databases">
        <authorList>
            <person name="Abashina T."/>
            <person name="Shaikin A."/>
        </authorList>
    </citation>
    <scope>NUCLEOTIDE SEQUENCE [LARGE SCALE GENOMIC DNA]</scope>
    <source>
        <strain evidence="1 2">AAFK</strain>
    </source>
</reference>
<dbReference type="Proteomes" id="UP001446205">
    <property type="component" value="Unassembled WGS sequence"/>
</dbReference>
<dbReference type="EMBL" id="JBBPCO010000003">
    <property type="protein sequence ID" value="MEK8089105.1"/>
    <property type="molecule type" value="Genomic_DNA"/>
</dbReference>
<name>A0ABU9D6D2_9PROT</name>
<comment type="caution">
    <text evidence="1">The sequence shown here is derived from an EMBL/GenBank/DDBJ whole genome shotgun (WGS) entry which is preliminary data.</text>
</comment>